<dbReference type="InterPro" id="IPR046161">
    <property type="entry name" value="DUF6163"/>
</dbReference>
<feature type="transmembrane region" description="Helical" evidence="1">
    <location>
        <begin position="137"/>
        <end position="156"/>
    </location>
</feature>
<keyword evidence="1" id="KW-0472">Membrane</keyword>
<comment type="caution">
    <text evidence="2">The sequence shown here is derived from an EMBL/GenBank/DDBJ whole genome shotgun (WGS) entry which is preliminary data.</text>
</comment>
<keyword evidence="3" id="KW-1185">Reference proteome</keyword>
<proteinExistence type="predicted"/>
<keyword evidence="1" id="KW-1133">Transmembrane helix</keyword>
<dbReference type="Proteomes" id="UP000184290">
    <property type="component" value="Unassembled WGS sequence"/>
</dbReference>
<dbReference type="EMBL" id="FQZC01000003">
    <property type="protein sequence ID" value="SHJ44993.1"/>
    <property type="molecule type" value="Genomic_DNA"/>
</dbReference>
<evidence type="ECO:0000313" key="3">
    <source>
        <dbReference type="Proteomes" id="UP000184290"/>
    </source>
</evidence>
<protein>
    <submittedName>
        <fullName evidence="2">Uncharacterized protein</fullName>
    </submittedName>
</protein>
<sequence length="177" mass="19798">MEPFRKVQARRTRLRLHKRRRHAHNHCMKRSTPQANPSSSLIRNISIFIYRIVAIAFFAAGAYYWVRLAGVYDAPLWRFDLMPLGWRMAACTFAVLYPFAGLGLWLAGSWGAVLWGLVALIEAGLVIGRPVEFSVNWPIAVAHGVGLSLILLLRIADLVARRARSRSARNGAAPAHS</sequence>
<organism evidence="2 3">
    <name type="scientific">Aureimonas altamirensis DSM 21988</name>
    <dbReference type="NCBI Taxonomy" id="1121026"/>
    <lineage>
        <taxon>Bacteria</taxon>
        <taxon>Pseudomonadati</taxon>
        <taxon>Pseudomonadota</taxon>
        <taxon>Alphaproteobacteria</taxon>
        <taxon>Hyphomicrobiales</taxon>
        <taxon>Aurantimonadaceae</taxon>
        <taxon>Aureimonas</taxon>
    </lineage>
</organism>
<accession>A0ABY1IMC5</accession>
<feature type="transmembrane region" description="Helical" evidence="1">
    <location>
        <begin position="86"/>
        <end position="106"/>
    </location>
</feature>
<feature type="transmembrane region" description="Helical" evidence="1">
    <location>
        <begin position="113"/>
        <end position="131"/>
    </location>
</feature>
<feature type="transmembrane region" description="Helical" evidence="1">
    <location>
        <begin position="48"/>
        <end position="66"/>
    </location>
</feature>
<gene>
    <name evidence="2" type="ORF">SAMN02745911_2524</name>
</gene>
<name>A0ABY1IMC5_9HYPH</name>
<keyword evidence="1" id="KW-0812">Transmembrane</keyword>
<evidence type="ECO:0000256" key="1">
    <source>
        <dbReference type="SAM" id="Phobius"/>
    </source>
</evidence>
<dbReference type="Pfam" id="PF19660">
    <property type="entry name" value="DUF6163"/>
    <property type="match status" value="1"/>
</dbReference>
<reference evidence="2 3" key="1">
    <citation type="submission" date="2016-11" db="EMBL/GenBank/DDBJ databases">
        <authorList>
            <person name="Varghese N."/>
            <person name="Submissions S."/>
        </authorList>
    </citation>
    <scope>NUCLEOTIDE SEQUENCE [LARGE SCALE GENOMIC DNA]</scope>
    <source>
        <strain evidence="2 3">DSM 21988</strain>
    </source>
</reference>
<evidence type="ECO:0000313" key="2">
    <source>
        <dbReference type="EMBL" id="SHJ44993.1"/>
    </source>
</evidence>